<dbReference type="Proteomes" id="UP000474104">
    <property type="component" value="Unassembled WGS sequence"/>
</dbReference>
<proteinExistence type="predicted"/>
<dbReference type="Pfam" id="PF16677">
    <property type="entry name" value="GP3_package"/>
    <property type="match status" value="1"/>
</dbReference>
<dbReference type="RefSeq" id="WP_004080245.1">
    <property type="nucleotide sequence ID" value="NZ_VIRB01000107.1"/>
</dbReference>
<organism evidence="1 2">
    <name type="scientific">Schaedlerella arabinosiphila</name>
    <dbReference type="NCBI Taxonomy" id="2044587"/>
    <lineage>
        <taxon>Bacteria</taxon>
        <taxon>Bacillati</taxon>
        <taxon>Bacillota</taxon>
        <taxon>Clostridia</taxon>
        <taxon>Lachnospirales</taxon>
        <taxon>Lachnospiraceae</taxon>
        <taxon>Schaedlerella</taxon>
    </lineage>
</organism>
<name>A0A9X5H8M8_9FIRM</name>
<sequence>MKNEDFSKRDERGVRKACAYAKKYTKINPEPGNMADLGALLDVSIEQIGSRQVKGKAIYDNSGSGLNDFLEATKHYFEYIRDANKSNEEKLIPDVEGWCIFLGITRQTALNYSKRSSEWEESISYIKDAILAAKKQLAFRFRIPPVVYLNDVSNNHGYLNTSEFKITANGNVSGDKPELTREEIAARYAAFEKEPEQLIIDD</sequence>
<reference evidence="1 2" key="1">
    <citation type="submission" date="2019-07" db="EMBL/GenBank/DDBJ databases">
        <title>Draft genome sequences of 15 bacterial species constituting the stable defined intestinal microbiota of the GM15 gnotobiotic mouse model.</title>
        <authorList>
            <person name="Elie C."/>
            <person name="Mathieu A."/>
            <person name="Saliou A."/>
            <person name="Darnaud M."/>
            <person name="Leulier F."/>
            <person name="Tamellini A."/>
        </authorList>
    </citation>
    <scope>NUCLEOTIDE SEQUENCE [LARGE SCALE GENOMIC DNA]</scope>
    <source>
        <strain evidence="2">ASF 502</strain>
    </source>
</reference>
<gene>
    <name evidence="1" type="ORF">FMM80_18025</name>
</gene>
<dbReference type="EMBL" id="VIRB01000107">
    <property type="protein sequence ID" value="NDO70436.1"/>
    <property type="molecule type" value="Genomic_DNA"/>
</dbReference>
<comment type="caution">
    <text evidence="1">The sequence shown here is derived from an EMBL/GenBank/DDBJ whole genome shotgun (WGS) entry which is preliminary data.</text>
</comment>
<dbReference type="OrthoDB" id="2033344at2"/>
<accession>A0A9X5H8M8</accession>
<protein>
    <submittedName>
        <fullName evidence="1">Uncharacterized protein</fullName>
    </submittedName>
</protein>
<evidence type="ECO:0000313" key="2">
    <source>
        <dbReference type="Proteomes" id="UP000474104"/>
    </source>
</evidence>
<evidence type="ECO:0000313" key="1">
    <source>
        <dbReference type="EMBL" id="NDO70436.1"/>
    </source>
</evidence>
<dbReference type="AlphaFoldDB" id="A0A9X5H8M8"/>
<dbReference type="InterPro" id="IPR032066">
    <property type="entry name" value="GP3_package"/>
</dbReference>